<comment type="function">
    <text evidence="3">Required for maturation of urease via the functional incorporation of the urease nickel metallocenter.</text>
</comment>
<dbReference type="InterPro" id="IPR002639">
    <property type="entry name" value="UreF"/>
</dbReference>
<dbReference type="Pfam" id="PF01730">
    <property type="entry name" value="UreF"/>
    <property type="match status" value="1"/>
</dbReference>
<keyword evidence="3" id="KW-0963">Cytoplasm</keyword>
<proteinExistence type="inferred from homology"/>
<dbReference type="PIRSF" id="PIRSF009467">
    <property type="entry name" value="Ureas_acces_UreF"/>
    <property type="match status" value="1"/>
</dbReference>
<reference evidence="4 5" key="1">
    <citation type="submission" date="2017-06" db="EMBL/GenBank/DDBJ databases">
        <title>Genome Sequencing of the methanotroph Methylovulum psychrotolerants str. HV10-M2 isolated from a high-altitude environment.</title>
        <authorList>
            <person name="Mateos-Rivera A."/>
        </authorList>
    </citation>
    <scope>NUCLEOTIDE SEQUENCE [LARGE SCALE GENOMIC DNA]</scope>
    <source>
        <strain evidence="4 5">HV10_M2</strain>
    </source>
</reference>
<accession>A0A1Z4BWL1</accession>
<protein>
    <recommendedName>
        <fullName evidence="3">Urease accessory protein UreF</fullName>
    </recommendedName>
</protein>
<keyword evidence="5" id="KW-1185">Reference proteome</keyword>
<comment type="similarity">
    <text evidence="3">Belongs to the UreF family.</text>
</comment>
<dbReference type="OrthoDB" id="9798772at2"/>
<dbReference type="Gene3D" id="1.10.4190.10">
    <property type="entry name" value="Urease accessory protein UreF"/>
    <property type="match status" value="1"/>
</dbReference>
<dbReference type="Proteomes" id="UP000197019">
    <property type="component" value="Chromosome"/>
</dbReference>
<sequence>MVTDLALLRLLQLVSPGLPIGMYSYSQGLERAVEDGWVSNAEAARAWIGGILQTGMTRVDVPILLRLYAAWQREDSAAVGEWSQTLTACRETAELRAEDRQTGQALARLLVNLAIPDAQAWLRHPEATLATAYSLAAVRWGIVPRAAAIGYVWGWLENQVLCAVKLVPLGQVAGQQLLQALAAQIPAQVDRAALLADAELGGSAFGLALASSRHENQYSRLFRS</sequence>
<dbReference type="PANTHER" id="PTHR33620">
    <property type="entry name" value="UREASE ACCESSORY PROTEIN F"/>
    <property type="match status" value="1"/>
</dbReference>
<evidence type="ECO:0000256" key="1">
    <source>
        <dbReference type="ARBA" id="ARBA00022988"/>
    </source>
</evidence>
<dbReference type="GO" id="GO:0016151">
    <property type="term" value="F:nickel cation binding"/>
    <property type="evidence" value="ECO:0007669"/>
    <property type="project" value="UniProtKB-UniRule"/>
</dbReference>
<comment type="subcellular location">
    <subcellularLocation>
        <location evidence="3">Cytoplasm</location>
    </subcellularLocation>
</comment>
<dbReference type="EMBL" id="CP022129">
    <property type="protein sequence ID" value="ASF45661.1"/>
    <property type="molecule type" value="Genomic_DNA"/>
</dbReference>
<dbReference type="GO" id="GO:0005737">
    <property type="term" value="C:cytoplasm"/>
    <property type="evidence" value="ECO:0007669"/>
    <property type="project" value="UniProtKB-SubCell"/>
</dbReference>
<dbReference type="RefSeq" id="WP_088618537.1">
    <property type="nucleotide sequence ID" value="NZ_CP022129.1"/>
</dbReference>
<evidence type="ECO:0000256" key="3">
    <source>
        <dbReference type="HAMAP-Rule" id="MF_01385"/>
    </source>
</evidence>
<keyword evidence="1 3" id="KW-0996">Nickel insertion</keyword>
<evidence type="ECO:0000256" key="2">
    <source>
        <dbReference type="ARBA" id="ARBA00023186"/>
    </source>
</evidence>
<gene>
    <name evidence="3" type="primary">ureF</name>
    <name evidence="4" type="ORF">CEK71_06015</name>
</gene>
<dbReference type="AlphaFoldDB" id="A0A1Z4BWL1"/>
<organism evidence="4 5">
    <name type="scientific">Methylovulum psychrotolerans</name>
    <dbReference type="NCBI Taxonomy" id="1704499"/>
    <lineage>
        <taxon>Bacteria</taxon>
        <taxon>Pseudomonadati</taxon>
        <taxon>Pseudomonadota</taxon>
        <taxon>Gammaproteobacteria</taxon>
        <taxon>Methylococcales</taxon>
        <taxon>Methylococcaceae</taxon>
        <taxon>Methylovulum</taxon>
    </lineage>
</organism>
<dbReference type="KEGG" id="mpsy:CEK71_06015"/>
<dbReference type="InterPro" id="IPR038277">
    <property type="entry name" value="UreF_sf"/>
</dbReference>
<dbReference type="PANTHER" id="PTHR33620:SF1">
    <property type="entry name" value="UREASE ACCESSORY PROTEIN F"/>
    <property type="match status" value="1"/>
</dbReference>
<name>A0A1Z4BWL1_9GAMM</name>
<evidence type="ECO:0000313" key="5">
    <source>
        <dbReference type="Proteomes" id="UP000197019"/>
    </source>
</evidence>
<dbReference type="HAMAP" id="MF_01385">
    <property type="entry name" value="UreF"/>
    <property type="match status" value="1"/>
</dbReference>
<keyword evidence="2 3" id="KW-0143">Chaperone</keyword>
<comment type="subunit">
    <text evidence="3">UreD, UreF and UreG form a complex that acts as a GTP-hydrolysis-dependent molecular chaperone, activating the urease apoprotein by helping to assemble the nickel containing metallocenter of UreC. The UreE protein probably delivers the nickel.</text>
</comment>
<evidence type="ECO:0000313" key="4">
    <source>
        <dbReference type="EMBL" id="ASF45661.1"/>
    </source>
</evidence>